<evidence type="ECO:0000256" key="1">
    <source>
        <dbReference type="ARBA" id="ARBA00004123"/>
    </source>
</evidence>
<evidence type="ECO:0000256" key="3">
    <source>
        <dbReference type="ARBA" id="ARBA00022722"/>
    </source>
</evidence>
<evidence type="ECO:0000256" key="2">
    <source>
        <dbReference type="ARBA" id="ARBA00010205"/>
    </source>
</evidence>
<evidence type="ECO:0000256" key="11">
    <source>
        <dbReference type="PIRSR" id="PIRSR610347-3"/>
    </source>
</evidence>
<evidence type="ECO:0000256" key="8">
    <source>
        <dbReference type="ARBA" id="ARBA00023242"/>
    </source>
</evidence>
<dbReference type="GO" id="GO:0017005">
    <property type="term" value="F:3'-tyrosyl-DNA phosphodiesterase activity"/>
    <property type="evidence" value="ECO:0007669"/>
    <property type="project" value="TreeGrafter"/>
</dbReference>
<comment type="caution">
    <text evidence="12">The sequence shown here is derived from an EMBL/GenBank/DDBJ whole genome shotgun (WGS) entry which is preliminary data.</text>
</comment>
<dbReference type="CDD" id="cd09122">
    <property type="entry name" value="PLDc_Tdp1_1"/>
    <property type="match status" value="1"/>
</dbReference>
<feature type="active site" description="Nucleophile" evidence="9">
    <location>
        <position position="176"/>
    </location>
</feature>
<keyword evidence="3" id="KW-0540">Nuclease</keyword>
<organism evidence="12 13">
    <name type="scientific">Leptomonas pyrrhocoris</name>
    <name type="common">Firebug parasite</name>
    <dbReference type="NCBI Taxonomy" id="157538"/>
    <lineage>
        <taxon>Eukaryota</taxon>
        <taxon>Discoba</taxon>
        <taxon>Euglenozoa</taxon>
        <taxon>Kinetoplastea</taxon>
        <taxon>Metakinetoplastina</taxon>
        <taxon>Trypanosomatida</taxon>
        <taxon>Trypanosomatidae</taxon>
        <taxon>Leishmaniinae</taxon>
        <taxon>Leptomonas</taxon>
    </lineage>
</organism>
<name>A0A0M9G862_LEPPY</name>
<evidence type="ECO:0000256" key="7">
    <source>
        <dbReference type="ARBA" id="ARBA00023204"/>
    </source>
</evidence>
<dbReference type="EMBL" id="LGTL01000003">
    <property type="protein sequence ID" value="KPA84426.1"/>
    <property type="molecule type" value="Genomic_DNA"/>
</dbReference>
<keyword evidence="5" id="KW-0378">Hydrolase</keyword>
<protein>
    <submittedName>
        <fullName evidence="12">Tyrosyl-DNA phosphodiesterase-like protein</fullName>
    </submittedName>
</protein>
<evidence type="ECO:0000256" key="10">
    <source>
        <dbReference type="PIRSR" id="PIRSR610347-2"/>
    </source>
</evidence>
<dbReference type="OMA" id="VQCCHEF"/>
<keyword evidence="6" id="KW-0269">Exonuclease</keyword>
<dbReference type="PANTHER" id="PTHR12415">
    <property type="entry name" value="TYROSYL-DNA PHOSPHODIESTERASE 1"/>
    <property type="match status" value="1"/>
</dbReference>
<feature type="site" description="Interaction with DNA" evidence="11">
    <location>
        <position position="515"/>
    </location>
</feature>
<dbReference type="CDD" id="cd09123">
    <property type="entry name" value="PLDc_Tdp1_2"/>
    <property type="match status" value="1"/>
</dbReference>
<keyword evidence="4" id="KW-0227">DNA damage</keyword>
<dbReference type="SUPFAM" id="SSF56024">
    <property type="entry name" value="Phospholipase D/nuclease"/>
    <property type="match status" value="2"/>
</dbReference>
<dbReference type="PANTHER" id="PTHR12415:SF0">
    <property type="entry name" value="TYROSYL-DNA PHOSPHODIESTERASE 1"/>
    <property type="match status" value="1"/>
</dbReference>
<keyword evidence="8" id="KW-0539">Nucleus</keyword>
<evidence type="ECO:0000313" key="13">
    <source>
        <dbReference type="Proteomes" id="UP000037923"/>
    </source>
</evidence>
<dbReference type="InterPro" id="IPR010347">
    <property type="entry name" value="Tdp1"/>
</dbReference>
<evidence type="ECO:0000256" key="6">
    <source>
        <dbReference type="ARBA" id="ARBA00022839"/>
    </source>
</evidence>
<comment type="subcellular location">
    <subcellularLocation>
        <location evidence="1">Nucleus</location>
    </subcellularLocation>
</comment>
<evidence type="ECO:0000313" key="12">
    <source>
        <dbReference type="EMBL" id="KPA84426.1"/>
    </source>
</evidence>
<proteinExistence type="inferred from homology"/>
<dbReference type="GeneID" id="26902696"/>
<dbReference type="RefSeq" id="XP_015662864.1">
    <property type="nucleotide sequence ID" value="XM_015799386.1"/>
</dbReference>
<dbReference type="GO" id="GO:0003697">
    <property type="term" value="F:single-stranded DNA binding"/>
    <property type="evidence" value="ECO:0007669"/>
    <property type="project" value="TreeGrafter"/>
</dbReference>
<dbReference type="Proteomes" id="UP000037923">
    <property type="component" value="Unassembled WGS sequence"/>
</dbReference>
<dbReference type="GO" id="GO:0003690">
    <property type="term" value="F:double-stranded DNA binding"/>
    <property type="evidence" value="ECO:0007669"/>
    <property type="project" value="TreeGrafter"/>
</dbReference>
<feature type="active site" description="Proton donor/acceptor" evidence="9">
    <location>
        <position position="490"/>
    </location>
</feature>
<dbReference type="VEuPathDB" id="TriTrypDB:LpyrH10_03_5520"/>
<dbReference type="RefSeq" id="XP_015662865.1">
    <property type="nucleotide sequence ID" value="XM_015799387.1"/>
</dbReference>
<evidence type="ECO:0000256" key="5">
    <source>
        <dbReference type="ARBA" id="ARBA00022801"/>
    </source>
</evidence>
<dbReference type="GO" id="GO:0005634">
    <property type="term" value="C:nucleus"/>
    <property type="evidence" value="ECO:0007669"/>
    <property type="project" value="UniProtKB-SubCell"/>
</dbReference>
<dbReference type="GO" id="GO:0004527">
    <property type="term" value="F:exonuclease activity"/>
    <property type="evidence" value="ECO:0007669"/>
    <property type="project" value="UniProtKB-KW"/>
</dbReference>
<comment type="similarity">
    <text evidence="2">Belongs to the tyrosyl-DNA phosphodiesterase family.</text>
</comment>
<dbReference type="Pfam" id="PF06087">
    <property type="entry name" value="Tyr-DNA_phospho"/>
    <property type="match status" value="1"/>
</dbReference>
<gene>
    <name evidence="12" type="ORF">ABB37_02401</name>
</gene>
<keyword evidence="13" id="KW-1185">Reference proteome</keyword>
<feature type="binding site" evidence="10">
    <location>
        <position position="178"/>
    </location>
    <ligand>
        <name>substrate</name>
    </ligand>
</feature>
<dbReference type="GO" id="GO:0006281">
    <property type="term" value="P:DNA repair"/>
    <property type="evidence" value="ECO:0007669"/>
    <property type="project" value="UniProtKB-KW"/>
</dbReference>
<accession>A0A0M9G862</accession>
<reference evidence="12 13" key="1">
    <citation type="submission" date="2015-07" db="EMBL/GenBank/DDBJ databases">
        <title>High-quality genome of monoxenous trypanosomatid Leptomonas pyrrhocoris.</title>
        <authorList>
            <person name="Flegontov P."/>
            <person name="Butenko A."/>
            <person name="Firsov S."/>
            <person name="Vlcek C."/>
            <person name="Logacheva M.D."/>
            <person name="Field M."/>
            <person name="Filatov D."/>
            <person name="Flegontova O."/>
            <person name="Gerasimov E."/>
            <person name="Jackson A.P."/>
            <person name="Kelly S."/>
            <person name="Opperdoes F."/>
            <person name="O'Reilly A."/>
            <person name="Votypka J."/>
            <person name="Yurchenko V."/>
            <person name="Lukes J."/>
        </authorList>
    </citation>
    <scope>NUCLEOTIDE SEQUENCE [LARGE SCALE GENOMIC DNA]</scope>
    <source>
        <strain evidence="12">H10</strain>
    </source>
</reference>
<evidence type="ECO:0000256" key="9">
    <source>
        <dbReference type="PIRSR" id="PIRSR610347-1"/>
    </source>
</evidence>
<sequence length="697" mass="75989">MTTTTAAFPLWINDVAAITELQMSQHSSDEHVPRASAPSSATSLLTIRDLFRCNTHDPQECWRYTLLSSYVTDLEWLLTSVPELSAVTQKVLVLSGDKGTATLRRNEHGHYLPTSSALDRVNPFLAALQTVAQSRRQHTGGGASSSSASSLSAVRLTRDRFAALEPPLPIAFGTYHTKMAVCVNARGVRVCIFTANLVEQDWRWKTQGIYMQDFPWEGAASDSPATVPLPKRSAKASDFARQLRRYWACCGLDMSTPFSWETAEKTPLGIFNTDFLAHVNFAEAKVWLVSSVPGTHVGGEASAGYRVGLCRLAEALQSSAVAVANKDAPLVLTWQYSSQGSVNPKFLNALQAAMCGSPELVDLAAAHKDFPPSCSPPANVQDVQIIYPTEAEVRNSFEGWRGGGSLPLRLQCCHEFVNERLHRWGCQRRLSTSSSSTPSAAAAGVAAHYSRASAVDVDALDDDEEGEREGAVLQSPSSSAFAYRQYALPHIKSYAAVHADRTHLHWYLLTSANLSQAAWGSIGAKATNKTPRRLLVRSYELGVLYDRTSAVSPSATPCFSVVASPCIRFPTFANSADALFSTPLSDSSRSRANVGTENFAEPSLFLPCNMLRPEPYASSATLRADRRSNPEGVALPLSCRDVPWVIEIPHRGPDAYGRDVEEAFAADTLPPLSRWRPCVEEGEAEKPRVTARKRARD</sequence>
<feature type="binding site" evidence="10">
    <location>
        <position position="492"/>
    </location>
    <ligand>
        <name>substrate</name>
    </ligand>
</feature>
<dbReference type="EMBL" id="LGTL01000003">
    <property type="protein sequence ID" value="KPA84425.1"/>
    <property type="molecule type" value="Genomic_DNA"/>
</dbReference>
<evidence type="ECO:0000256" key="4">
    <source>
        <dbReference type="ARBA" id="ARBA00022763"/>
    </source>
</evidence>
<dbReference type="AlphaFoldDB" id="A0A0M9G862"/>
<keyword evidence="7" id="KW-0234">DNA repair</keyword>
<dbReference type="Gene3D" id="3.30.870.10">
    <property type="entry name" value="Endonuclease Chain A"/>
    <property type="match status" value="2"/>
</dbReference>
<dbReference type="OrthoDB" id="47785at2759"/>